<evidence type="ECO:0000256" key="1">
    <source>
        <dbReference type="ARBA" id="ARBA00013260"/>
    </source>
</evidence>
<comment type="caution">
    <text evidence="7">The sequence shown here is derived from an EMBL/GenBank/DDBJ whole genome shotgun (WGS) entry which is preliminary data.</text>
</comment>
<name>A0AAD9YZP9_9LECA</name>
<dbReference type="Gene3D" id="3.40.1490.10">
    <property type="entry name" value="Bit1"/>
    <property type="match status" value="1"/>
</dbReference>
<keyword evidence="6" id="KW-0812">Transmembrane</keyword>
<gene>
    <name evidence="7" type="ORF">OEA41_005003</name>
</gene>
<feature type="compositionally biased region" description="Low complexity" evidence="5">
    <location>
        <begin position="40"/>
        <end position="53"/>
    </location>
</feature>
<keyword evidence="8" id="KW-1185">Reference proteome</keyword>
<dbReference type="EMBL" id="JASNWA010000010">
    <property type="protein sequence ID" value="KAK3168555.1"/>
    <property type="molecule type" value="Genomic_DNA"/>
</dbReference>
<dbReference type="SUPFAM" id="SSF102462">
    <property type="entry name" value="Peptidyl-tRNA hydrolase II"/>
    <property type="match status" value="1"/>
</dbReference>
<dbReference type="NCBIfam" id="NF003314">
    <property type="entry name" value="PRK04322.1"/>
    <property type="match status" value="1"/>
</dbReference>
<evidence type="ECO:0000313" key="8">
    <source>
        <dbReference type="Proteomes" id="UP001276659"/>
    </source>
</evidence>
<evidence type="ECO:0000256" key="6">
    <source>
        <dbReference type="SAM" id="Phobius"/>
    </source>
</evidence>
<proteinExistence type="inferred from homology"/>
<dbReference type="Proteomes" id="UP001276659">
    <property type="component" value="Unassembled WGS sequence"/>
</dbReference>
<evidence type="ECO:0000256" key="5">
    <source>
        <dbReference type="SAM" id="MobiDB-lite"/>
    </source>
</evidence>
<dbReference type="GO" id="GO:0004045">
    <property type="term" value="F:peptidyl-tRNA hydrolase activity"/>
    <property type="evidence" value="ECO:0007669"/>
    <property type="project" value="UniProtKB-EC"/>
</dbReference>
<comment type="catalytic activity">
    <reaction evidence="4">
        <text>an N-acyl-L-alpha-aminoacyl-tRNA + H2O = an N-acyl-L-amino acid + a tRNA + H(+)</text>
        <dbReference type="Rhea" id="RHEA:54448"/>
        <dbReference type="Rhea" id="RHEA-COMP:10123"/>
        <dbReference type="Rhea" id="RHEA-COMP:13883"/>
        <dbReference type="ChEBI" id="CHEBI:15377"/>
        <dbReference type="ChEBI" id="CHEBI:15378"/>
        <dbReference type="ChEBI" id="CHEBI:59874"/>
        <dbReference type="ChEBI" id="CHEBI:78442"/>
        <dbReference type="ChEBI" id="CHEBI:138191"/>
        <dbReference type="EC" id="3.1.1.29"/>
    </reaction>
</comment>
<dbReference type="FunFam" id="3.40.1490.10:FF:000001">
    <property type="entry name" value="Peptidyl-tRNA hydrolase 2"/>
    <property type="match status" value="1"/>
</dbReference>
<dbReference type="PANTHER" id="PTHR12649:SF11">
    <property type="entry name" value="PEPTIDYL-TRNA HYDROLASE 2, MITOCHONDRIAL"/>
    <property type="match status" value="1"/>
</dbReference>
<dbReference type="EC" id="3.1.1.29" evidence="1"/>
<evidence type="ECO:0000256" key="2">
    <source>
        <dbReference type="ARBA" id="ARBA00022801"/>
    </source>
</evidence>
<dbReference type="InterPro" id="IPR023476">
    <property type="entry name" value="Pep_tRNA_hydro_II_dom_sf"/>
</dbReference>
<keyword evidence="6" id="KW-0472">Membrane</keyword>
<accession>A0AAD9YZP9</accession>
<evidence type="ECO:0000313" key="7">
    <source>
        <dbReference type="EMBL" id="KAK3168555.1"/>
    </source>
</evidence>
<dbReference type="CDD" id="cd02430">
    <property type="entry name" value="PTH2"/>
    <property type="match status" value="1"/>
</dbReference>
<dbReference type="NCBIfam" id="TIGR00283">
    <property type="entry name" value="arch_pth2"/>
    <property type="match status" value="1"/>
</dbReference>
<dbReference type="PANTHER" id="PTHR12649">
    <property type="entry name" value="PEPTIDYL-TRNA HYDROLASE 2"/>
    <property type="match status" value="1"/>
</dbReference>
<dbReference type="AlphaFoldDB" id="A0AAD9YZP9"/>
<dbReference type="InterPro" id="IPR002833">
    <property type="entry name" value="PTH2"/>
</dbReference>
<dbReference type="Pfam" id="PF01981">
    <property type="entry name" value="PTH2"/>
    <property type="match status" value="1"/>
</dbReference>
<feature type="compositionally biased region" description="Acidic residues" evidence="5">
    <location>
        <begin position="87"/>
        <end position="100"/>
    </location>
</feature>
<sequence>MTSLPDRPPPSTTSYVVATAIVAISIGYFIGQASSLGLFSSGKSKSKSGSGKSWPNSYDVTIHPDSSDEELMTRLRGPGGKEVKDSENEEEESEDEDEEKGELKAFEGNKEECKLVLVVRTDLGMGKGKIAAQCSHATLACYKHLLSHAPSSPLLKNWESLGQAKIALQVPSEEEMQMLQAQAISLGLCAQVIHDAGRTQIASGSATVLGVGPGPKSVIDKVTGHLKLL</sequence>
<feature type="region of interest" description="Disordered" evidence="5">
    <location>
        <begin position="40"/>
        <end position="105"/>
    </location>
</feature>
<organism evidence="7 8">
    <name type="scientific">Lepraria neglecta</name>
    <dbReference type="NCBI Taxonomy" id="209136"/>
    <lineage>
        <taxon>Eukaryota</taxon>
        <taxon>Fungi</taxon>
        <taxon>Dikarya</taxon>
        <taxon>Ascomycota</taxon>
        <taxon>Pezizomycotina</taxon>
        <taxon>Lecanoromycetes</taxon>
        <taxon>OSLEUM clade</taxon>
        <taxon>Lecanoromycetidae</taxon>
        <taxon>Lecanorales</taxon>
        <taxon>Lecanorineae</taxon>
        <taxon>Stereocaulaceae</taxon>
        <taxon>Lepraria</taxon>
    </lineage>
</organism>
<protein>
    <recommendedName>
        <fullName evidence="1">peptidyl-tRNA hydrolase</fullName>
        <ecNumber evidence="1">3.1.1.29</ecNumber>
    </recommendedName>
</protein>
<feature type="transmembrane region" description="Helical" evidence="6">
    <location>
        <begin position="15"/>
        <end position="39"/>
    </location>
</feature>
<reference evidence="7" key="1">
    <citation type="submission" date="2022-11" db="EMBL/GenBank/DDBJ databases">
        <title>Chromosomal genome sequence assembly and mating type (MAT) locus characterization of the leprose asexual lichenized fungus Lepraria neglecta (Nyl.) Erichsen.</title>
        <authorList>
            <person name="Allen J.L."/>
            <person name="Pfeffer B."/>
        </authorList>
    </citation>
    <scope>NUCLEOTIDE SEQUENCE</scope>
    <source>
        <strain evidence="7">Allen 5258</strain>
    </source>
</reference>
<keyword evidence="6" id="KW-1133">Transmembrane helix</keyword>
<comment type="similarity">
    <text evidence="3">Belongs to the PTH2 family.</text>
</comment>
<keyword evidence="2" id="KW-0378">Hydrolase</keyword>
<dbReference type="GO" id="GO:0005829">
    <property type="term" value="C:cytosol"/>
    <property type="evidence" value="ECO:0007669"/>
    <property type="project" value="TreeGrafter"/>
</dbReference>
<evidence type="ECO:0000256" key="3">
    <source>
        <dbReference type="ARBA" id="ARBA00038050"/>
    </source>
</evidence>
<evidence type="ECO:0000256" key="4">
    <source>
        <dbReference type="ARBA" id="ARBA00048707"/>
    </source>
</evidence>